<dbReference type="EMBL" id="CP146256">
    <property type="protein sequence ID" value="XAH75181.1"/>
    <property type="molecule type" value="Genomic_DNA"/>
</dbReference>
<evidence type="ECO:0008006" key="3">
    <source>
        <dbReference type="Google" id="ProtNLM"/>
    </source>
</evidence>
<proteinExistence type="predicted"/>
<sequence length="168" mass="20043">MEQEEKKVISILFTRYYNAFSNFIYWVGGRGYTHTSVALDAESEYYYSFNMRGFNREYPRKHKRRNEKSVCYLLEITAADYEKISRIIEDMERTKDVWTYSRLGVFLCLLHIPHKIKGQYFCSQFIAELLQLTDSVNLQKKASLYLPNQLPYELARLNCLKDTIYNPI</sequence>
<keyword evidence="2" id="KW-1185">Reference proteome</keyword>
<gene>
    <name evidence="1" type="ORF">V6984_05300</name>
</gene>
<reference evidence="1 2" key="1">
    <citation type="submission" date="2024-02" db="EMBL/GenBank/DDBJ databases">
        <title>Bacterial strain from lacustrine sediment.</title>
        <authorList>
            <person name="Petit C."/>
            <person name="Fadhlaoui K."/>
        </authorList>
    </citation>
    <scope>NUCLEOTIDE SEQUENCE [LARGE SCALE GENOMIC DNA]</scope>
    <source>
        <strain evidence="1 2">IPX-CK</strain>
    </source>
</reference>
<protein>
    <recommendedName>
        <fullName evidence="3">Permuted papain-like amidase YaeF/Yiix C92 family enzyme</fullName>
    </recommendedName>
</protein>
<name>A0ABZ3F129_9FIRM</name>
<dbReference type="RefSeq" id="WP_342758744.1">
    <property type="nucleotide sequence ID" value="NZ_CP146256.1"/>
</dbReference>
<dbReference type="Proteomes" id="UP001451571">
    <property type="component" value="Chromosome"/>
</dbReference>
<accession>A0ABZ3F129</accession>
<evidence type="ECO:0000313" key="1">
    <source>
        <dbReference type="EMBL" id="XAH75181.1"/>
    </source>
</evidence>
<dbReference type="Gene3D" id="3.90.1720.10">
    <property type="entry name" value="endopeptidase domain like (from Nostoc punctiforme)"/>
    <property type="match status" value="1"/>
</dbReference>
<organism evidence="1 2">
    <name type="scientific">Kineothrix sedimenti</name>
    <dbReference type="NCBI Taxonomy" id="3123317"/>
    <lineage>
        <taxon>Bacteria</taxon>
        <taxon>Bacillati</taxon>
        <taxon>Bacillota</taxon>
        <taxon>Clostridia</taxon>
        <taxon>Lachnospirales</taxon>
        <taxon>Lachnospiraceae</taxon>
        <taxon>Kineothrix</taxon>
    </lineage>
</organism>
<evidence type="ECO:0000313" key="2">
    <source>
        <dbReference type="Proteomes" id="UP001451571"/>
    </source>
</evidence>